<sequence length="105" mass="11927">MSDGGSTTSVRLELMYDEMRANGWEPEVCFEPMLPRVYDIMLPSLDAKLNLINVGRRHAAVLRHMYGSQVKCRHSDVLQNKVRLLTAILTKLLDINGILEKKDSV</sequence>
<reference evidence="4" key="2">
    <citation type="submission" date="2024-02" db="EMBL/GenBank/DDBJ databases">
        <authorList>
            <person name="Hu B."/>
        </authorList>
    </citation>
    <scope>NUCLEOTIDE SEQUENCE</scope>
    <source>
        <strain evidence="4">2A/Kenya/BAT627/2015</strain>
    </source>
</reference>
<evidence type="ECO:0000313" key="4">
    <source>
        <dbReference type="EMBL" id="XBH23710.1"/>
    </source>
</evidence>
<keyword evidence="2" id="KW-1188">Viral release from host cell</keyword>
<protein>
    <submittedName>
        <fullName evidence="4">DNA packaging protein UL33</fullName>
    </submittedName>
</protein>
<dbReference type="EMBL" id="PP711849">
    <property type="protein sequence ID" value="XBH23710.1"/>
    <property type="molecule type" value="Genomic_DNA"/>
</dbReference>
<name>A0AAU7E1Z4_9VIRU</name>
<accession>A0AAU7E1Z4</accession>
<dbReference type="InterPro" id="IPR005208">
    <property type="entry name" value="Herpes_TT2"/>
</dbReference>
<dbReference type="GO" id="GO:0019073">
    <property type="term" value="P:viral DNA genome packaging"/>
    <property type="evidence" value="ECO:0007669"/>
    <property type="project" value="InterPro"/>
</dbReference>
<evidence type="ECO:0000256" key="3">
    <source>
        <dbReference type="ARBA" id="ARBA00023219"/>
    </source>
</evidence>
<dbReference type="Pfam" id="PF03581">
    <property type="entry name" value="Herpes_UL33"/>
    <property type="match status" value="1"/>
</dbReference>
<proteinExistence type="inferred from homology"/>
<keyword evidence="3" id="KW-0231">Viral genome packaging</keyword>
<organism evidence="4">
    <name type="scientific">Hipposideros bat herpesvirus</name>
    <dbReference type="NCBI Taxonomy" id="3141919"/>
    <lineage>
        <taxon>Viruses</taxon>
        <taxon>Duplodnaviria</taxon>
        <taxon>Heunggongvirae</taxon>
        <taxon>Peploviricota</taxon>
        <taxon>Herviviricetes</taxon>
        <taxon>Herpesvirales</taxon>
    </lineage>
</organism>
<evidence type="ECO:0000256" key="1">
    <source>
        <dbReference type="ARBA" id="ARBA00022562"/>
    </source>
</evidence>
<reference evidence="4" key="1">
    <citation type="journal article" date="2024" name="Microbiome">
        <title>Substantial viral diversity in bats and rodents from East Africa: insights into evolution, recombination, and cocirculation.</title>
        <authorList>
            <person name="Wang D."/>
            <person name="Yang X."/>
            <person name="Ren Z."/>
            <person name="Hu B."/>
            <person name="Zhao H."/>
            <person name="Yang K."/>
            <person name="Shi P."/>
            <person name="Zhang Z."/>
            <person name="Feng Q."/>
            <person name="Nawenja C.V."/>
            <person name="Obanda V."/>
            <person name="Robert K."/>
            <person name="Nalikka B."/>
            <person name="Waruhiu C.N."/>
            <person name="Ochola G.O."/>
            <person name="Onyuok S.O."/>
            <person name="Ochieng H."/>
            <person name="Li B."/>
            <person name="Zhu Y."/>
            <person name="Si H."/>
            <person name="Yin J."/>
            <person name="Kristiansen K."/>
            <person name="Jin X."/>
            <person name="Xu X."/>
            <person name="Xiao M."/>
            <person name="Agwanda B."/>
            <person name="Ommeh S."/>
            <person name="Li J."/>
            <person name="Shi Z.L."/>
        </authorList>
    </citation>
    <scope>NUCLEOTIDE SEQUENCE</scope>
    <source>
        <strain evidence="4">2A/Kenya/BAT627/2015</strain>
    </source>
</reference>
<keyword evidence="1" id="KW-1048">Host nucleus</keyword>
<dbReference type="HAMAP" id="MF_04015">
    <property type="entry name" value="HSV_TRM2"/>
    <property type="match status" value="1"/>
</dbReference>
<evidence type="ECO:0000256" key="2">
    <source>
        <dbReference type="ARBA" id="ARBA00022612"/>
    </source>
</evidence>